<dbReference type="EMBL" id="OD567398">
    <property type="protein sequence ID" value="CAD7445600.1"/>
    <property type="molecule type" value="Genomic_DNA"/>
</dbReference>
<accession>A0A7R9F283</accession>
<keyword evidence="1" id="KW-0812">Transmembrane</keyword>
<evidence type="ECO:0000313" key="2">
    <source>
        <dbReference type="EMBL" id="CAD7445600.1"/>
    </source>
</evidence>
<reference evidence="2" key="1">
    <citation type="submission" date="2020-11" db="EMBL/GenBank/DDBJ databases">
        <authorList>
            <person name="Tran Van P."/>
        </authorList>
    </citation>
    <scope>NUCLEOTIDE SEQUENCE</scope>
</reference>
<proteinExistence type="predicted"/>
<protein>
    <submittedName>
        <fullName evidence="2">Uncharacterized protein</fullName>
    </submittedName>
</protein>
<keyword evidence="1" id="KW-0472">Membrane</keyword>
<evidence type="ECO:0000256" key="1">
    <source>
        <dbReference type="SAM" id="Phobius"/>
    </source>
</evidence>
<feature type="transmembrane region" description="Helical" evidence="1">
    <location>
        <begin position="21"/>
        <end position="40"/>
    </location>
</feature>
<gene>
    <name evidence="2" type="ORF">TBIB3V08_LOCUS7950</name>
</gene>
<keyword evidence="1" id="KW-1133">Transmembrane helix</keyword>
<name>A0A7R9F283_9NEOP</name>
<sequence>MFTPNKMCSNKWNKKRKDTSLFQFLDLVFTKFPLILLLYLEEGIRKMLLCGSEVFMTGRMGRTAIAPSSIPQYSKNNSSLLSRCQTLVCKVPQVLFKFLQNKSSRVEHSADLTVENKVTGVATPPQISSAQEISQQVERKVNSHLSPEAQCKAKKNIFLRARNCEFINLKIQSLEAKMA</sequence>
<dbReference type="AlphaFoldDB" id="A0A7R9F283"/>
<organism evidence="2">
    <name type="scientific">Timema bartmani</name>
    <dbReference type="NCBI Taxonomy" id="61472"/>
    <lineage>
        <taxon>Eukaryota</taxon>
        <taxon>Metazoa</taxon>
        <taxon>Ecdysozoa</taxon>
        <taxon>Arthropoda</taxon>
        <taxon>Hexapoda</taxon>
        <taxon>Insecta</taxon>
        <taxon>Pterygota</taxon>
        <taxon>Neoptera</taxon>
        <taxon>Polyneoptera</taxon>
        <taxon>Phasmatodea</taxon>
        <taxon>Timematodea</taxon>
        <taxon>Timematoidea</taxon>
        <taxon>Timematidae</taxon>
        <taxon>Timema</taxon>
    </lineage>
</organism>